<feature type="transmembrane region" description="Helical" evidence="1">
    <location>
        <begin position="114"/>
        <end position="136"/>
    </location>
</feature>
<keyword evidence="1" id="KW-0812">Transmembrane</keyword>
<name>A0A9W6BPE6_9CHLO</name>
<keyword evidence="1" id="KW-0472">Membrane</keyword>
<evidence type="ECO:0000313" key="3">
    <source>
        <dbReference type="Proteomes" id="UP001165080"/>
    </source>
</evidence>
<keyword evidence="1" id="KW-1133">Transmembrane helix</keyword>
<protein>
    <submittedName>
        <fullName evidence="2">Uncharacterized protein</fullName>
    </submittedName>
</protein>
<dbReference type="EMBL" id="BRXU01000013">
    <property type="protein sequence ID" value="GLC55703.1"/>
    <property type="molecule type" value="Genomic_DNA"/>
</dbReference>
<evidence type="ECO:0000313" key="2">
    <source>
        <dbReference type="EMBL" id="GLC55703.1"/>
    </source>
</evidence>
<organism evidence="2 3">
    <name type="scientific">Pleodorina starrii</name>
    <dbReference type="NCBI Taxonomy" id="330485"/>
    <lineage>
        <taxon>Eukaryota</taxon>
        <taxon>Viridiplantae</taxon>
        <taxon>Chlorophyta</taxon>
        <taxon>core chlorophytes</taxon>
        <taxon>Chlorophyceae</taxon>
        <taxon>CS clade</taxon>
        <taxon>Chlamydomonadales</taxon>
        <taxon>Volvocaceae</taxon>
        <taxon>Pleodorina</taxon>
    </lineage>
</organism>
<comment type="caution">
    <text evidence="2">The sequence shown here is derived from an EMBL/GenBank/DDBJ whole genome shotgun (WGS) entry which is preliminary data.</text>
</comment>
<reference evidence="2 3" key="1">
    <citation type="journal article" date="2023" name="Commun. Biol.">
        <title>Reorganization of the ancestral sex-determining regions during the evolution of trioecy in Pleodorina starrii.</title>
        <authorList>
            <person name="Takahashi K."/>
            <person name="Suzuki S."/>
            <person name="Kawai-Toyooka H."/>
            <person name="Yamamoto K."/>
            <person name="Hamaji T."/>
            <person name="Ootsuki R."/>
            <person name="Yamaguchi H."/>
            <person name="Kawachi M."/>
            <person name="Higashiyama T."/>
            <person name="Nozaki H."/>
        </authorList>
    </citation>
    <scope>NUCLEOTIDE SEQUENCE [LARGE SCALE GENOMIC DNA]</scope>
    <source>
        <strain evidence="2 3">NIES-4479</strain>
    </source>
</reference>
<proteinExistence type="predicted"/>
<dbReference type="Proteomes" id="UP001165080">
    <property type="component" value="Unassembled WGS sequence"/>
</dbReference>
<accession>A0A9W6BPE6</accession>
<dbReference type="AlphaFoldDB" id="A0A9W6BPE6"/>
<keyword evidence="3" id="KW-1185">Reference proteome</keyword>
<sequence length="139" mass="15413">MSHEQATEFAHTFQEFCARIYWDDATNGLYLQLFGVDLQAVAAARGLPLPGRIRSWVRILAVPYVTAARIQANARVVFQEHGRRFLSRCSVGSYLRGVLQEHGRRSLSPTLSRFVRRAGLVLVGLGGFAFGTPLQVPLG</sequence>
<evidence type="ECO:0000256" key="1">
    <source>
        <dbReference type="SAM" id="Phobius"/>
    </source>
</evidence>
<gene>
    <name evidence="2" type="primary">PLEST001899</name>
    <name evidence="2" type="ORF">PLESTB_001016500</name>
</gene>